<dbReference type="Gene3D" id="3.30.465.10">
    <property type="match status" value="1"/>
</dbReference>
<dbReference type="EC" id="1.3.1.72" evidence="2"/>
<dbReference type="SUPFAM" id="SSF56176">
    <property type="entry name" value="FAD-binding/transporter-associated domain-like"/>
    <property type="match status" value="1"/>
</dbReference>
<dbReference type="InterPro" id="IPR036318">
    <property type="entry name" value="FAD-bd_PCMH-like_sf"/>
</dbReference>
<evidence type="ECO:0000256" key="6">
    <source>
        <dbReference type="ARBA" id="ARBA00022989"/>
    </source>
</evidence>
<dbReference type="GO" id="GO:0016020">
    <property type="term" value="C:membrane"/>
    <property type="evidence" value="ECO:0007669"/>
    <property type="project" value="UniProtKB-SubCell"/>
</dbReference>
<keyword evidence="4" id="KW-0812">Transmembrane</keyword>
<proteinExistence type="predicted"/>
<evidence type="ECO:0000259" key="8">
    <source>
        <dbReference type="PROSITE" id="PS51387"/>
    </source>
</evidence>
<evidence type="ECO:0000313" key="9">
    <source>
        <dbReference type="EMBL" id="KAF2402369.1"/>
    </source>
</evidence>
<keyword evidence="3" id="KW-0285">Flavoprotein</keyword>
<dbReference type="InterPro" id="IPR040165">
    <property type="entry name" value="Diminuto-like"/>
</dbReference>
<dbReference type="Pfam" id="PF01565">
    <property type="entry name" value="FAD_binding_4"/>
    <property type="match status" value="1"/>
</dbReference>
<dbReference type="OrthoDB" id="415825at2759"/>
<evidence type="ECO:0000313" key="10">
    <source>
        <dbReference type="Proteomes" id="UP000799640"/>
    </source>
</evidence>
<evidence type="ECO:0000256" key="5">
    <source>
        <dbReference type="ARBA" id="ARBA00022827"/>
    </source>
</evidence>
<feature type="domain" description="FAD-binding PCMH-type" evidence="8">
    <location>
        <begin position="1"/>
        <end position="167"/>
    </location>
</feature>
<keyword evidence="6" id="KW-1133">Transmembrane helix</keyword>
<dbReference type="PROSITE" id="PS51387">
    <property type="entry name" value="FAD_PCMH"/>
    <property type="match status" value="1"/>
</dbReference>
<dbReference type="GO" id="GO:0050614">
    <property type="term" value="F:Delta24-sterol reductase activity"/>
    <property type="evidence" value="ECO:0007669"/>
    <property type="project" value="UniProtKB-EC"/>
</dbReference>
<keyword evidence="10" id="KW-1185">Reference proteome</keyword>
<dbReference type="InterPro" id="IPR006094">
    <property type="entry name" value="Oxid_FAD_bind_N"/>
</dbReference>
<evidence type="ECO:0000256" key="1">
    <source>
        <dbReference type="ARBA" id="ARBA00004167"/>
    </source>
</evidence>
<keyword evidence="7" id="KW-0472">Membrane</keyword>
<dbReference type="InterPro" id="IPR016164">
    <property type="entry name" value="FAD-linked_Oxase-like_C"/>
</dbReference>
<organism evidence="9 10">
    <name type="scientific">Trichodelitschia bisporula</name>
    <dbReference type="NCBI Taxonomy" id="703511"/>
    <lineage>
        <taxon>Eukaryota</taxon>
        <taxon>Fungi</taxon>
        <taxon>Dikarya</taxon>
        <taxon>Ascomycota</taxon>
        <taxon>Pezizomycotina</taxon>
        <taxon>Dothideomycetes</taxon>
        <taxon>Dothideomycetes incertae sedis</taxon>
        <taxon>Phaeotrichales</taxon>
        <taxon>Phaeotrichaceae</taxon>
        <taxon>Trichodelitschia</taxon>
    </lineage>
</organism>
<dbReference type="PANTHER" id="PTHR10801:SF10">
    <property type="entry name" value="FAD BINDING DOMAIN PROTEIN (AFU_ORTHOLOGUE AFUA_6G14300)"/>
    <property type="match status" value="1"/>
</dbReference>
<evidence type="ECO:0000256" key="3">
    <source>
        <dbReference type="ARBA" id="ARBA00022630"/>
    </source>
</evidence>
<sequence length="509" mass="58082">MEAHRAAVAKIAARVRHFYDRKEPFRIFHGSTNSTRQTVLPRTSFVDTSSLGHVLQVDVAKRTALVEPNVPMDRLVAATLKHGLVPPVVMEFPGITVGGGFSGTSGESSSFKYGFFNKTINSVEMVLANGDVITASNEQHPDLFHAAAGAVGTFGVTTLVELQLKKAHRYVETTYHPVSSIEEAVSTVHNMTKEPGVDYVDGIIYSKTQGVIVSGKLTDEPTPGTRVQRFSRPWDPWFYLHVQDQIRKTPSVPITEAIPIAEYLFRYDRGGFWVGASAFKYMHFPFNRVTRWFLDDFLHTRMLYRALHASGKAISYVVQDLALPYRSAAEFINFTDSTLSIYPLWLCPLKQDRLPTFHPHSPETEASGELKQMLNIGVWGYGPKNHEKYIEANRDLEHELRRLGGMKWFYAQTYYSEDEFWEMYDKKWYENLRKKYNATHLPSVYQKVRVDVEKERKEVATSWKLKGLRIWPLAGAWGIWKSILSGDWKIPKQLKYSKLEVGSEESTKA</sequence>
<dbReference type="InterPro" id="IPR016169">
    <property type="entry name" value="FAD-bd_PCMH_sub2"/>
</dbReference>
<dbReference type="EMBL" id="ML996691">
    <property type="protein sequence ID" value="KAF2402369.1"/>
    <property type="molecule type" value="Genomic_DNA"/>
</dbReference>
<dbReference type="GO" id="GO:0071949">
    <property type="term" value="F:FAD binding"/>
    <property type="evidence" value="ECO:0007669"/>
    <property type="project" value="InterPro"/>
</dbReference>
<protein>
    <recommendedName>
        <fullName evidence="2">Delta(24)-sterol reductase</fullName>
        <ecNumber evidence="2">1.3.1.72</ecNumber>
    </recommendedName>
</protein>
<dbReference type="PANTHER" id="PTHR10801">
    <property type="entry name" value="24-DEHYDROCHOLESTEROL REDUCTASE"/>
    <property type="match status" value="1"/>
</dbReference>
<dbReference type="GO" id="GO:0005737">
    <property type="term" value="C:cytoplasm"/>
    <property type="evidence" value="ECO:0007669"/>
    <property type="project" value="TreeGrafter"/>
</dbReference>
<evidence type="ECO:0000256" key="2">
    <source>
        <dbReference type="ARBA" id="ARBA00012405"/>
    </source>
</evidence>
<dbReference type="InterPro" id="IPR016166">
    <property type="entry name" value="FAD-bd_PCMH"/>
</dbReference>
<evidence type="ECO:0000256" key="4">
    <source>
        <dbReference type="ARBA" id="ARBA00022692"/>
    </source>
</evidence>
<dbReference type="FunFam" id="3.30.465.10:FF:000031">
    <property type="entry name" value="FAD binding domain protein"/>
    <property type="match status" value="1"/>
</dbReference>
<reference evidence="9" key="1">
    <citation type="journal article" date="2020" name="Stud. Mycol.">
        <title>101 Dothideomycetes genomes: a test case for predicting lifestyles and emergence of pathogens.</title>
        <authorList>
            <person name="Haridas S."/>
            <person name="Albert R."/>
            <person name="Binder M."/>
            <person name="Bloem J."/>
            <person name="Labutti K."/>
            <person name="Salamov A."/>
            <person name="Andreopoulos B."/>
            <person name="Baker S."/>
            <person name="Barry K."/>
            <person name="Bills G."/>
            <person name="Bluhm B."/>
            <person name="Cannon C."/>
            <person name="Castanera R."/>
            <person name="Culley D."/>
            <person name="Daum C."/>
            <person name="Ezra D."/>
            <person name="Gonzalez J."/>
            <person name="Henrissat B."/>
            <person name="Kuo A."/>
            <person name="Liang C."/>
            <person name="Lipzen A."/>
            <person name="Lutzoni F."/>
            <person name="Magnuson J."/>
            <person name="Mondo S."/>
            <person name="Nolan M."/>
            <person name="Ohm R."/>
            <person name="Pangilinan J."/>
            <person name="Park H.-J."/>
            <person name="Ramirez L."/>
            <person name="Alfaro M."/>
            <person name="Sun H."/>
            <person name="Tritt A."/>
            <person name="Yoshinaga Y."/>
            <person name="Zwiers L.-H."/>
            <person name="Turgeon B."/>
            <person name="Goodwin S."/>
            <person name="Spatafora J."/>
            <person name="Crous P."/>
            <person name="Grigoriev I."/>
        </authorList>
    </citation>
    <scope>NUCLEOTIDE SEQUENCE</scope>
    <source>
        <strain evidence="9">CBS 262.69</strain>
    </source>
</reference>
<dbReference type="SUPFAM" id="SSF55103">
    <property type="entry name" value="FAD-linked oxidases, C-terminal domain"/>
    <property type="match status" value="1"/>
</dbReference>
<evidence type="ECO:0000256" key="7">
    <source>
        <dbReference type="ARBA" id="ARBA00023136"/>
    </source>
</evidence>
<comment type="subcellular location">
    <subcellularLocation>
        <location evidence="1">Membrane</location>
        <topology evidence="1">Single-pass membrane protein</topology>
    </subcellularLocation>
</comment>
<dbReference type="Proteomes" id="UP000799640">
    <property type="component" value="Unassembled WGS sequence"/>
</dbReference>
<gene>
    <name evidence="9" type="ORF">EJ06DRAFT_507168</name>
</gene>
<name>A0A6G1I2S1_9PEZI</name>
<dbReference type="GO" id="GO:0008202">
    <property type="term" value="P:steroid metabolic process"/>
    <property type="evidence" value="ECO:0007669"/>
    <property type="project" value="TreeGrafter"/>
</dbReference>
<dbReference type="GO" id="GO:0000246">
    <property type="term" value="F:Delta24(24-1) sterol reductase activity"/>
    <property type="evidence" value="ECO:0007669"/>
    <property type="project" value="TreeGrafter"/>
</dbReference>
<accession>A0A6G1I2S1</accession>
<keyword evidence="5" id="KW-0274">FAD</keyword>
<dbReference type="AlphaFoldDB" id="A0A6G1I2S1"/>